<name>A0A9X9WLC8_9PROT</name>
<sequence>MKDAGKAIAARFARSMDAATGEGYRLGYEIARDEAAFLALEAGRPDIAERIRALRPLPDRRGPQG</sequence>
<dbReference type="EMBL" id="JAAVUP010000001">
    <property type="protein sequence ID" value="NKE15881.1"/>
    <property type="molecule type" value="Genomic_DNA"/>
</dbReference>
<evidence type="ECO:0000313" key="4">
    <source>
        <dbReference type="Proteomes" id="UP001138708"/>
    </source>
</evidence>
<comment type="caution">
    <text evidence="1">The sequence shown here is derived from an EMBL/GenBank/DDBJ whole genome shotgun (WGS) entry which is preliminary data.</text>
</comment>
<evidence type="ECO:0000313" key="3">
    <source>
        <dbReference type="Proteomes" id="UP000746741"/>
    </source>
</evidence>
<dbReference type="RefSeq" id="WP_168038873.1">
    <property type="nucleotide sequence ID" value="NZ_JAAEDK010000045.1"/>
</dbReference>
<accession>A0A9X9WLC8</accession>
<evidence type="ECO:0000313" key="2">
    <source>
        <dbReference type="EMBL" id="NKE15881.1"/>
    </source>
</evidence>
<dbReference type="AlphaFoldDB" id="A0A9X9WLC8"/>
<reference evidence="1" key="1">
    <citation type="submission" date="2020-01" db="EMBL/GenBank/DDBJ databases">
        <authorList>
            <person name="Rat A."/>
        </authorList>
    </citation>
    <scope>NUCLEOTIDE SEQUENCE</scope>
    <source>
        <strain evidence="1">LMG 31161</strain>
    </source>
</reference>
<reference evidence="2 3" key="2">
    <citation type="submission" date="2020-02" db="EMBL/GenBank/DDBJ databases">
        <authorList>
            <person name="Sun Q."/>
            <person name="Inoue M."/>
        </authorList>
    </citation>
    <scope>NUCLEOTIDE SEQUENCE [LARGE SCALE GENOMIC DNA]</scope>
    <source>
        <strain evidence="2 3">KCTC 22478</strain>
    </source>
</reference>
<dbReference type="Proteomes" id="UP000746741">
    <property type="component" value="Unassembled WGS sequence"/>
</dbReference>
<keyword evidence="3" id="KW-1185">Reference proteome</keyword>
<organism evidence="1 4">
    <name type="scientific">Neoroseomonas oryzicola</name>
    <dbReference type="NCBI Taxonomy" id="535904"/>
    <lineage>
        <taxon>Bacteria</taxon>
        <taxon>Pseudomonadati</taxon>
        <taxon>Pseudomonadota</taxon>
        <taxon>Alphaproteobacteria</taxon>
        <taxon>Acetobacterales</taxon>
        <taxon>Acetobacteraceae</taxon>
        <taxon>Neoroseomonas</taxon>
    </lineage>
</organism>
<gene>
    <name evidence="2" type="ORF">GWK15_02930</name>
    <name evidence="1" type="ORF">GXW75_17915</name>
</gene>
<dbReference type="EMBL" id="JAAEDK010000045">
    <property type="protein sequence ID" value="MBR0661138.1"/>
    <property type="molecule type" value="Genomic_DNA"/>
</dbReference>
<protein>
    <submittedName>
        <fullName evidence="1">Uncharacterized protein</fullName>
    </submittedName>
</protein>
<proteinExistence type="predicted"/>
<dbReference type="Proteomes" id="UP001138708">
    <property type="component" value="Unassembled WGS sequence"/>
</dbReference>
<evidence type="ECO:0000313" key="1">
    <source>
        <dbReference type="EMBL" id="MBR0661138.1"/>
    </source>
</evidence>
<reference evidence="1" key="3">
    <citation type="journal article" date="2021" name="Syst. Appl. Microbiol.">
        <title>Roseomonas hellenica sp. nov., isolated from roots of wild-growing Alkanna tinctoria.</title>
        <authorList>
            <person name="Rat A."/>
            <person name="Naranjo H.D."/>
            <person name="Lebbe L."/>
            <person name="Cnockaert M."/>
            <person name="Krigas N."/>
            <person name="Grigoriadou K."/>
            <person name="Maloupa E."/>
            <person name="Willems A."/>
        </authorList>
    </citation>
    <scope>NUCLEOTIDE SEQUENCE</scope>
    <source>
        <strain evidence="1">LMG 31161</strain>
    </source>
</reference>